<feature type="transmembrane region" description="Helical" evidence="22">
    <location>
        <begin position="12"/>
        <end position="35"/>
    </location>
</feature>
<dbReference type="EC" id="1.7.2.5" evidence="18"/>
<evidence type="ECO:0000256" key="6">
    <source>
        <dbReference type="ARBA" id="ARBA00022660"/>
    </source>
</evidence>
<dbReference type="RefSeq" id="WP_099649545.1">
    <property type="nucleotide sequence ID" value="NZ_CAJGAB010000035.1"/>
</dbReference>
<evidence type="ECO:0000256" key="20">
    <source>
        <dbReference type="ARBA" id="ARBA00080844"/>
    </source>
</evidence>
<dbReference type="GO" id="GO:0020037">
    <property type="term" value="F:heme binding"/>
    <property type="evidence" value="ECO:0007669"/>
    <property type="project" value="InterPro"/>
</dbReference>
<keyword evidence="6" id="KW-0679">Respiratory chain</keyword>
<dbReference type="InterPro" id="IPR023616">
    <property type="entry name" value="Cyt_c_oxase-like_su1_dom"/>
</dbReference>
<feature type="transmembrane region" description="Helical" evidence="22">
    <location>
        <begin position="55"/>
        <end position="74"/>
    </location>
</feature>
<evidence type="ECO:0000256" key="13">
    <source>
        <dbReference type="ARBA" id="ARBA00023136"/>
    </source>
</evidence>
<evidence type="ECO:0000256" key="7">
    <source>
        <dbReference type="ARBA" id="ARBA00022692"/>
    </source>
</evidence>
<evidence type="ECO:0000256" key="21">
    <source>
        <dbReference type="ARBA" id="ARBA00081069"/>
    </source>
</evidence>
<keyword evidence="3" id="KW-0813">Transport</keyword>
<feature type="transmembrane region" description="Helical" evidence="22">
    <location>
        <begin position="294"/>
        <end position="315"/>
    </location>
</feature>
<feature type="transmembrane region" description="Helical" evidence="22">
    <location>
        <begin position="157"/>
        <end position="177"/>
    </location>
</feature>
<evidence type="ECO:0000256" key="3">
    <source>
        <dbReference type="ARBA" id="ARBA00022448"/>
    </source>
</evidence>
<evidence type="ECO:0000256" key="10">
    <source>
        <dbReference type="ARBA" id="ARBA00022989"/>
    </source>
</evidence>
<reference evidence="24 25" key="1">
    <citation type="submission" date="2017-10" db="EMBL/GenBank/DDBJ databases">
        <title>Complete genome sequence of Paracoccus yeei TT13 isolated from human skin.</title>
        <authorList>
            <person name="Lee K."/>
            <person name="Lim J.Y."/>
            <person name="Hwang I."/>
        </authorList>
    </citation>
    <scope>NUCLEOTIDE SEQUENCE [LARGE SCALE GENOMIC DNA]</scope>
    <source>
        <strain evidence="24 25">TT13</strain>
    </source>
</reference>
<feature type="transmembrane region" description="Helical" evidence="22">
    <location>
        <begin position="226"/>
        <end position="249"/>
    </location>
</feature>
<dbReference type="Pfam" id="PF00115">
    <property type="entry name" value="COX1"/>
    <property type="match status" value="1"/>
</dbReference>
<feature type="transmembrane region" description="Helical" evidence="22">
    <location>
        <begin position="189"/>
        <end position="214"/>
    </location>
</feature>
<keyword evidence="11" id="KW-0560">Oxidoreductase</keyword>
<evidence type="ECO:0000256" key="11">
    <source>
        <dbReference type="ARBA" id="ARBA00023002"/>
    </source>
</evidence>
<dbReference type="GO" id="GO:0016966">
    <property type="term" value="F:nitric oxide reductase activity"/>
    <property type="evidence" value="ECO:0007669"/>
    <property type="project" value="UniProtKB-EC"/>
</dbReference>
<dbReference type="InterPro" id="IPR036927">
    <property type="entry name" value="Cyt_c_oxase-like_su1_sf"/>
</dbReference>
<comment type="subcellular location">
    <subcellularLocation>
        <location evidence="1">Cell membrane</location>
        <topology evidence="1">Multi-pass membrane protein</topology>
    </subcellularLocation>
</comment>
<feature type="transmembrane region" description="Helical" evidence="22">
    <location>
        <begin position="86"/>
        <end position="109"/>
    </location>
</feature>
<dbReference type="PANTHER" id="PTHR10422:SF43">
    <property type="entry name" value="NITRIC OXIDE REDUCTASE SUBUNIT B"/>
    <property type="match status" value="1"/>
</dbReference>
<comment type="function">
    <text evidence="15">Component of the anaerobic respiratory chain that transforms nitrate to dinitrogen (denitrification). NorB is the catalytic subunit of the enzyme complex. Shows proton pump activity across the membrane in denitrifying bacterial cells. The mononitrogen reduction is probably coupled to electron transport phosphorylation.</text>
</comment>
<evidence type="ECO:0000256" key="15">
    <source>
        <dbReference type="ARBA" id="ARBA00057596"/>
    </source>
</evidence>
<organism evidence="24 25">
    <name type="scientific">Paracoccus yeei</name>
    <dbReference type="NCBI Taxonomy" id="147645"/>
    <lineage>
        <taxon>Bacteria</taxon>
        <taxon>Pseudomonadati</taxon>
        <taxon>Pseudomonadota</taxon>
        <taxon>Alphaproteobacteria</taxon>
        <taxon>Rhodobacterales</taxon>
        <taxon>Paracoccaceae</taxon>
        <taxon>Paracoccus</taxon>
    </lineage>
</organism>
<comment type="subunit">
    <text evidence="17">Heterodimer of cytochromes b (large subunit) and c (small subunit).</text>
</comment>
<feature type="transmembrane region" description="Helical" evidence="22">
    <location>
        <begin position="255"/>
        <end position="282"/>
    </location>
</feature>
<dbReference type="GO" id="GO:0004129">
    <property type="term" value="F:cytochrome-c oxidase activity"/>
    <property type="evidence" value="ECO:0007669"/>
    <property type="project" value="InterPro"/>
</dbReference>
<dbReference type="PANTHER" id="PTHR10422">
    <property type="entry name" value="CYTOCHROME C OXIDASE SUBUNIT 1"/>
    <property type="match status" value="1"/>
</dbReference>
<dbReference type="GO" id="GO:0009060">
    <property type="term" value="P:aerobic respiration"/>
    <property type="evidence" value="ECO:0007669"/>
    <property type="project" value="InterPro"/>
</dbReference>
<feature type="transmembrane region" description="Helical" evidence="22">
    <location>
        <begin position="413"/>
        <end position="434"/>
    </location>
</feature>
<dbReference type="GeneID" id="78898783"/>
<keyword evidence="4" id="KW-1003">Cell membrane</keyword>
<comment type="pathway">
    <text evidence="16">Nitrogen metabolism; nitrate reduction (denitrification); dinitrogen from nitrate: step 3/4.</text>
</comment>
<dbReference type="Gene3D" id="1.20.210.10">
    <property type="entry name" value="Cytochrome c oxidase-like, subunit I domain"/>
    <property type="match status" value="1"/>
</dbReference>
<evidence type="ECO:0000256" key="2">
    <source>
        <dbReference type="ARBA" id="ARBA00009578"/>
    </source>
</evidence>
<keyword evidence="9" id="KW-0249">Electron transport</keyword>
<comment type="catalytic activity">
    <reaction evidence="14">
        <text>nitrous oxide + 2 Fe(III)-[cytochrome c] + H2O = 2 nitric oxide + 2 Fe(II)-[cytochrome c] + 2 H(+)</text>
        <dbReference type="Rhea" id="RHEA:30211"/>
        <dbReference type="Rhea" id="RHEA-COMP:10350"/>
        <dbReference type="Rhea" id="RHEA-COMP:14399"/>
        <dbReference type="ChEBI" id="CHEBI:15377"/>
        <dbReference type="ChEBI" id="CHEBI:15378"/>
        <dbReference type="ChEBI" id="CHEBI:16480"/>
        <dbReference type="ChEBI" id="CHEBI:17045"/>
        <dbReference type="ChEBI" id="CHEBI:29033"/>
        <dbReference type="ChEBI" id="CHEBI:29034"/>
        <dbReference type="EC" id="1.7.2.5"/>
    </reaction>
</comment>
<keyword evidence="7 22" id="KW-0812">Transmembrane</keyword>
<feature type="transmembrane region" description="Helical" evidence="22">
    <location>
        <begin position="367"/>
        <end position="393"/>
    </location>
</feature>
<protein>
    <recommendedName>
        <fullName evidence="19">Nitric oxide reductase subunit B</fullName>
        <ecNumber evidence="18">1.7.2.5</ecNumber>
    </recommendedName>
    <alternativeName>
        <fullName evidence="20">NOR large subunit</fullName>
    </alternativeName>
    <alternativeName>
        <fullName evidence="21">Nitric oxide reductase cytochrome b subunit</fullName>
    </alternativeName>
</protein>
<evidence type="ECO:0000256" key="16">
    <source>
        <dbReference type="ARBA" id="ARBA00060527"/>
    </source>
</evidence>
<evidence type="ECO:0000256" key="5">
    <source>
        <dbReference type="ARBA" id="ARBA00022617"/>
    </source>
</evidence>
<evidence type="ECO:0000313" key="24">
    <source>
        <dbReference type="EMBL" id="ATQ56818.1"/>
    </source>
</evidence>
<evidence type="ECO:0000256" key="22">
    <source>
        <dbReference type="SAM" id="Phobius"/>
    </source>
</evidence>
<keyword evidence="13 22" id="KW-0472">Membrane</keyword>
<proteinExistence type="inferred from homology"/>
<name>A0A2D2C2T6_9RHOB</name>
<keyword evidence="5" id="KW-0349">Heme</keyword>
<evidence type="ECO:0000256" key="4">
    <source>
        <dbReference type="ARBA" id="ARBA00022475"/>
    </source>
</evidence>
<sequence>MKYQSQKIALAYIYVALILFAVQVTMGLVIGYIYVNPNFLSEILPFNIGRMLHTNSLIVWLLTGFFGAAYFLIPEEAEREIHSVKAAYVQLAILVIGTAGVVVTYLFNLFEGNFLLGREGREFLEQPRWVKAGIVVAALIFLWNVSMTVLKGRKTVISSILLLGLWGLALLFLFSFYNPSNLALDKQYWWNVVHLWVEGVWELIMASILGFLMLKLTGVDREVVEKWLYVIVATALFSGILGTGHHYYWIGLPAYWQWIGSIFSSFEVVPFFAMMAFAFVMVWKGRRDHPNKAALLWSLGCSVLAFFGAGVWGFLHTLHGVNYYTHGTQVTAAHGHLAFYGAYVCLNLALFTYALPILRRRDPYNQVLNMAAFWLMSGGMLFMTFVLTFAGTLQTHLQRVMGEYYMDVQDQIALFYWMRLGAGVAVVLGAYMLIYSLLKPRREVIEPGPVIQHAAE</sequence>
<feature type="transmembrane region" description="Helical" evidence="22">
    <location>
        <begin position="129"/>
        <end position="150"/>
    </location>
</feature>
<evidence type="ECO:0000256" key="12">
    <source>
        <dbReference type="ARBA" id="ARBA00023004"/>
    </source>
</evidence>
<evidence type="ECO:0000256" key="14">
    <source>
        <dbReference type="ARBA" id="ARBA00052696"/>
    </source>
</evidence>
<dbReference type="GO" id="GO:0022904">
    <property type="term" value="P:respiratory electron transport chain"/>
    <property type="evidence" value="ECO:0007669"/>
    <property type="project" value="TreeGrafter"/>
</dbReference>
<evidence type="ECO:0000313" key="25">
    <source>
        <dbReference type="Proteomes" id="UP000229314"/>
    </source>
</evidence>
<dbReference type="InterPro" id="IPR000883">
    <property type="entry name" value="Cyt_C_Oxase_1"/>
</dbReference>
<keyword evidence="10 22" id="KW-1133">Transmembrane helix</keyword>
<feature type="transmembrane region" description="Helical" evidence="22">
    <location>
        <begin position="335"/>
        <end position="355"/>
    </location>
</feature>
<evidence type="ECO:0000259" key="23">
    <source>
        <dbReference type="PROSITE" id="PS50855"/>
    </source>
</evidence>
<evidence type="ECO:0000256" key="18">
    <source>
        <dbReference type="ARBA" id="ARBA00066307"/>
    </source>
</evidence>
<dbReference type="GO" id="GO:0005886">
    <property type="term" value="C:plasma membrane"/>
    <property type="evidence" value="ECO:0007669"/>
    <property type="project" value="UniProtKB-SubCell"/>
</dbReference>
<gene>
    <name evidence="24" type="ORF">PYTT13_14125</name>
</gene>
<dbReference type="SUPFAM" id="SSF81442">
    <property type="entry name" value="Cytochrome c oxidase subunit I-like"/>
    <property type="match status" value="1"/>
</dbReference>
<evidence type="ECO:0000256" key="1">
    <source>
        <dbReference type="ARBA" id="ARBA00004651"/>
    </source>
</evidence>
<feature type="domain" description="Cytochrome oxidase subunit I profile" evidence="23">
    <location>
        <begin position="1"/>
        <end position="456"/>
    </location>
</feature>
<dbReference type="FunFam" id="1.20.210.10:FF:000010">
    <property type="entry name" value="Nitric oxide reductase subunit B"/>
    <property type="match status" value="1"/>
</dbReference>
<keyword evidence="12" id="KW-0408">Iron</keyword>
<dbReference type="Proteomes" id="UP000229314">
    <property type="component" value="Chromosome"/>
</dbReference>
<evidence type="ECO:0000256" key="17">
    <source>
        <dbReference type="ARBA" id="ARBA00062246"/>
    </source>
</evidence>
<dbReference type="GO" id="GO:0046872">
    <property type="term" value="F:metal ion binding"/>
    <property type="evidence" value="ECO:0007669"/>
    <property type="project" value="UniProtKB-KW"/>
</dbReference>
<evidence type="ECO:0000256" key="19">
    <source>
        <dbReference type="ARBA" id="ARBA00068903"/>
    </source>
</evidence>
<dbReference type="AlphaFoldDB" id="A0A2D2C2T6"/>
<comment type="similarity">
    <text evidence="2">Belongs to the heme-copper respiratory oxidase family.</text>
</comment>
<accession>A0A2D2C2T6</accession>
<evidence type="ECO:0000256" key="9">
    <source>
        <dbReference type="ARBA" id="ARBA00022982"/>
    </source>
</evidence>
<dbReference type="GO" id="GO:0015990">
    <property type="term" value="P:electron transport coupled proton transport"/>
    <property type="evidence" value="ECO:0007669"/>
    <property type="project" value="TreeGrafter"/>
</dbReference>
<dbReference type="EMBL" id="CP024422">
    <property type="protein sequence ID" value="ATQ56818.1"/>
    <property type="molecule type" value="Genomic_DNA"/>
</dbReference>
<keyword evidence="8" id="KW-0479">Metal-binding</keyword>
<dbReference type="PROSITE" id="PS50855">
    <property type="entry name" value="COX1"/>
    <property type="match status" value="1"/>
</dbReference>
<evidence type="ECO:0000256" key="8">
    <source>
        <dbReference type="ARBA" id="ARBA00022723"/>
    </source>
</evidence>